<comment type="similarity">
    <text evidence="1">Belongs to the SIP oxidoreductase family.</text>
</comment>
<dbReference type="InterPro" id="IPR017927">
    <property type="entry name" value="FAD-bd_FR_type"/>
</dbReference>
<feature type="domain" description="FAD-binding FR-type" evidence="2">
    <location>
        <begin position="8"/>
        <end position="131"/>
    </location>
</feature>
<dbReference type="PROSITE" id="PS51384">
    <property type="entry name" value="FAD_FR"/>
    <property type="match status" value="1"/>
</dbReference>
<dbReference type="EMBL" id="FXTQ01000001">
    <property type="protein sequence ID" value="SMO46185.1"/>
    <property type="molecule type" value="Genomic_DNA"/>
</dbReference>
<dbReference type="OrthoDB" id="9814826at2"/>
<protein>
    <submittedName>
        <fullName evidence="3">NADPH-dependent ferric siderophore reductase, contains FAD-binding and SIP domains</fullName>
    </submittedName>
</protein>
<dbReference type="InterPro" id="IPR039374">
    <property type="entry name" value="SIP_fam"/>
</dbReference>
<dbReference type="InterPro" id="IPR013113">
    <property type="entry name" value="SIP_FAD-bd"/>
</dbReference>
<accession>A0A521BGG6</accession>
<gene>
    <name evidence="3" type="ORF">SAMN06265220_101993</name>
</gene>
<proteinExistence type="inferred from homology"/>
<dbReference type="GO" id="GO:0016491">
    <property type="term" value="F:oxidoreductase activity"/>
    <property type="evidence" value="ECO:0007669"/>
    <property type="project" value="InterPro"/>
</dbReference>
<organism evidence="3 4">
    <name type="scientific">Flavobacterium nitrogenifigens</name>
    <dbReference type="NCBI Taxonomy" id="1617283"/>
    <lineage>
        <taxon>Bacteria</taxon>
        <taxon>Pseudomonadati</taxon>
        <taxon>Bacteroidota</taxon>
        <taxon>Flavobacteriia</taxon>
        <taxon>Flavobacteriales</taxon>
        <taxon>Flavobacteriaceae</taxon>
        <taxon>Flavobacterium</taxon>
    </lineage>
</organism>
<evidence type="ECO:0000256" key="1">
    <source>
        <dbReference type="ARBA" id="ARBA00035644"/>
    </source>
</evidence>
<dbReference type="CDD" id="cd06193">
    <property type="entry name" value="siderophore_interacting"/>
    <property type="match status" value="1"/>
</dbReference>
<sequence>MDKLIRNTARSLFVVKEKTFLTPHYIRITFKMSDKQVNLFQNMRSGSNNKIYIPSETAMYCNDYEESIWDSGFFMAMRTYTTRNIDLINKTLQIDFVAHGDNGPASKWAENAKSGDFLGIAMKESQKPLVPAYENYFIVGDSTAIPVISAILETLPSNVNVMLLLEVNSYRDVLILNTKAHLNVKWIYNPSPFDGSKLAEECIDLLAKENQQYVFAAAEFETIRKIRKYLKEELQLERDCFHAVSYWKRESSEEESNQERRKERME</sequence>
<dbReference type="PANTHER" id="PTHR30157">
    <property type="entry name" value="FERRIC REDUCTASE, NADPH-DEPENDENT"/>
    <property type="match status" value="1"/>
</dbReference>
<dbReference type="SUPFAM" id="SSF63380">
    <property type="entry name" value="Riboflavin synthase domain-like"/>
    <property type="match status" value="1"/>
</dbReference>
<dbReference type="InterPro" id="IPR039261">
    <property type="entry name" value="FNR_nucleotide-bd"/>
</dbReference>
<reference evidence="3 4" key="1">
    <citation type="submission" date="2017-05" db="EMBL/GenBank/DDBJ databases">
        <authorList>
            <person name="Varghese N."/>
            <person name="Submissions S."/>
        </authorList>
    </citation>
    <scope>NUCLEOTIDE SEQUENCE [LARGE SCALE GENOMIC DNA]</scope>
    <source>
        <strain evidence="3 4">DSM 29982</strain>
    </source>
</reference>
<evidence type="ECO:0000313" key="4">
    <source>
        <dbReference type="Proteomes" id="UP000319267"/>
    </source>
</evidence>
<keyword evidence="4" id="KW-1185">Reference proteome</keyword>
<name>A0A521BGG6_9FLAO</name>
<dbReference type="AlphaFoldDB" id="A0A521BGG6"/>
<dbReference type="PANTHER" id="PTHR30157:SF0">
    <property type="entry name" value="NADPH-DEPENDENT FERRIC-CHELATE REDUCTASE"/>
    <property type="match status" value="1"/>
</dbReference>
<evidence type="ECO:0000259" key="2">
    <source>
        <dbReference type="PROSITE" id="PS51384"/>
    </source>
</evidence>
<dbReference type="InterPro" id="IPR007037">
    <property type="entry name" value="SIP_rossman_dom"/>
</dbReference>
<dbReference type="Gene3D" id="3.40.50.80">
    <property type="entry name" value="Nucleotide-binding domain of ferredoxin-NADP reductase (FNR) module"/>
    <property type="match status" value="1"/>
</dbReference>
<dbReference type="Gene3D" id="2.40.30.10">
    <property type="entry name" value="Translation factors"/>
    <property type="match status" value="1"/>
</dbReference>
<evidence type="ECO:0000313" key="3">
    <source>
        <dbReference type="EMBL" id="SMO46185.1"/>
    </source>
</evidence>
<dbReference type="RefSeq" id="WP_111375965.1">
    <property type="nucleotide sequence ID" value="NZ_CP043612.1"/>
</dbReference>
<dbReference type="Pfam" id="PF08021">
    <property type="entry name" value="FAD_binding_9"/>
    <property type="match status" value="1"/>
</dbReference>
<dbReference type="Proteomes" id="UP000319267">
    <property type="component" value="Unassembled WGS sequence"/>
</dbReference>
<dbReference type="InterPro" id="IPR017938">
    <property type="entry name" value="Riboflavin_synthase-like_b-brl"/>
</dbReference>
<dbReference type="Pfam" id="PF04954">
    <property type="entry name" value="SIP"/>
    <property type="match status" value="1"/>
</dbReference>